<evidence type="ECO:0000313" key="1">
    <source>
        <dbReference type="EMBL" id="MBN0989833.1"/>
    </source>
</evidence>
<dbReference type="EMBL" id="JAFFZP010000057">
    <property type="protein sequence ID" value="MBN0989833.1"/>
    <property type="molecule type" value="Genomic_DNA"/>
</dbReference>
<sequence length="71" mass="7887">PVVSVDWSDLDGRKQYFLIRAAVAFEGRALTLYEEVHDIKTKASKGSKPFSINRSLWASPLYLSNSSAKGL</sequence>
<reference evidence="1 2" key="1">
    <citation type="submission" date="2021-02" db="EMBL/GenBank/DDBJ databases">
        <title>A novel species of genus Amphritea isolated from a fishpond in China.</title>
        <authorList>
            <person name="Lu H."/>
        </authorList>
    </citation>
    <scope>NUCLEOTIDE SEQUENCE [LARGE SCALE GENOMIC DNA]</scope>
    <source>
        <strain evidence="1 2">RP18W</strain>
    </source>
</reference>
<comment type="caution">
    <text evidence="1">The sequence shown here is derived from an EMBL/GenBank/DDBJ whole genome shotgun (WGS) entry which is preliminary data.</text>
</comment>
<accession>A0ABS2WE17</accession>
<name>A0ABS2WE17_9GAMM</name>
<proteinExistence type="predicted"/>
<organism evidence="1 2">
    <name type="scientific">Amphritea pacifica</name>
    <dbReference type="NCBI Taxonomy" id="2811233"/>
    <lineage>
        <taxon>Bacteria</taxon>
        <taxon>Pseudomonadati</taxon>
        <taxon>Pseudomonadota</taxon>
        <taxon>Gammaproteobacteria</taxon>
        <taxon>Oceanospirillales</taxon>
        <taxon>Oceanospirillaceae</taxon>
        <taxon>Amphritea</taxon>
    </lineage>
</organism>
<keyword evidence="2" id="KW-1185">Reference proteome</keyword>
<protein>
    <submittedName>
        <fullName evidence="1">Uncharacterized protein</fullName>
    </submittedName>
</protein>
<evidence type="ECO:0000313" key="2">
    <source>
        <dbReference type="Proteomes" id="UP000760472"/>
    </source>
</evidence>
<feature type="non-terminal residue" evidence="1">
    <location>
        <position position="1"/>
    </location>
</feature>
<gene>
    <name evidence="1" type="ORF">JW498_20930</name>
</gene>
<dbReference type="Proteomes" id="UP000760472">
    <property type="component" value="Unassembled WGS sequence"/>
</dbReference>